<dbReference type="InterPro" id="IPR000073">
    <property type="entry name" value="AB_hydrolase_1"/>
</dbReference>
<feature type="signal peptide" evidence="2">
    <location>
        <begin position="1"/>
        <end position="26"/>
    </location>
</feature>
<dbReference type="PRINTS" id="PR00412">
    <property type="entry name" value="EPOXHYDRLASE"/>
</dbReference>
<keyword evidence="2" id="KW-0732">Signal</keyword>
<dbReference type="EMBL" id="CADIKC010000018">
    <property type="protein sequence ID" value="CAB3744499.1"/>
    <property type="molecule type" value="Genomic_DNA"/>
</dbReference>
<keyword evidence="1 4" id="KW-0378">Hydrolase</keyword>
<dbReference type="Gene3D" id="3.40.50.1820">
    <property type="entry name" value="alpha/beta hydrolase"/>
    <property type="match status" value="1"/>
</dbReference>
<dbReference type="EC" id="3.8.1.5" evidence="4"/>
<evidence type="ECO:0000259" key="3">
    <source>
        <dbReference type="Pfam" id="PF00561"/>
    </source>
</evidence>
<accession>A0A6J5CRT9</accession>
<evidence type="ECO:0000313" key="5">
    <source>
        <dbReference type="Proteomes" id="UP000494255"/>
    </source>
</evidence>
<keyword evidence="5" id="KW-1185">Reference proteome</keyword>
<feature type="domain" description="AB hydrolase-1" evidence="3">
    <location>
        <begin position="84"/>
        <end position="270"/>
    </location>
</feature>
<feature type="chain" id="PRO_5027111636" evidence="2">
    <location>
        <begin position="27"/>
        <end position="354"/>
    </location>
</feature>
<dbReference type="GeneID" id="97045830"/>
<gene>
    <name evidence="4" type="primary">dhaA_2</name>
    <name evidence="4" type="ORF">LMG24238_07285</name>
</gene>
<reference evidence="4 5" key="1">
    <citation type="submission" date="2020-04" db="EMBL/GenBank/DDBJ databases">
        <authorList>
            <person name="De Canck E."/>
        </authorList>
    </citation>
    <scope>NUCLEOTIDE SEQUENCE [LARGE SCALE GENOMIC DNA]</scope>
    <source>
        <strain evidence="4 5">LMG 24238</strain>
    </source>
</reference>
<evidence type="ECO:0000256" key="2">
    <source>
        <dbReference type="SAM" id="SignalP"/>
    </source>
</evidence>
<dbReference type="GO" id="GO:0018786">
    <property type="term" value="F:haloalkane dehalogenase activity"/>
    <property type="evidence" value="ECO:0007669"/>
    <property type="project" value="UniProtKB-EC"/>
</dbReference>
<dbReference type="RefSeq" id="WP_217468937.1">
    <property type="nucleotide sequence ID" value="NZ_CADIKC010000018.1"/>
</dbReference>
<protein>
    <submittedName>
        <fullName evidence="4">Haloalkane dehalogenase</fullName>
        <ecNumber evidence="4">3.8.1.5</ecNumber>
    </submittedName>
</protein>
<dbReference type="InterPro" id="IPR000639">
    <property type="entry name" value="Epox_hydrolase-like"/>
</dbReference>
<dbReference type="PANTHER" id="PTHR43329">
    <property type="entry name" value="EPOXIDE HYDROLASE"/>
    <property type="match status" value="1"/>
</dbReference>
<dbReference type="Pfam" id="PF00561">
    <property type="entry name" value="Abhydrolase_1"/>
    <property type="match status" value="1"/>
</dbReference>
<dbReference type="Proteomes" id="UP000494255">
    <property type="component" value="Unassembled WGS sequence"/>
</dbReference>
<name>A0A6J5CRT9_9BURK</name>
<dbReference type="PRINTS" id="PR00111">
    <property type="entry name" value="ABHYDROLASE"/>
</dbReference>
<evidence type="ECO:0000256" key="1">
    <source>
        <dbReference type="ARBA" id="ARBA00022801"/>
    </source>
</evidence>
<sequence>MKVISRIATAGAALAALMLPLAPSYAQPRSHVGTDATIVHKTTTAKNANVSDAALVKSLPGFRNGYAEVDGVRLHYVVGGKGEPLVLLPGWPETWWTFHKIMPALAEQHTVIAVDLRGMGSSSRPADGYDKKTMARDVYELVKSLGYDKASVAGHDIGSAVAFAYGENYPQATNKLVMMELPHPDDSLMSFPLLPAQGAFSDKLGTARPYLWWFAFNQVQGLPEKLLAGHIRVEQDWIFNYFLEDASAVDARDRAVYERAYNTADAIRASNAWYQAFPQDVIDNKGYGTLQMPVLALGGPAYGWMKKVVAQKAANLTAMKVENSGHFIQEEQSELVARTMTDFLQDDHQPALKL</sequence>
<dbReference type="SUPFAM" id="SSF53474">
    <property type="entry name" value="alpha/beta-Hydrolases"/>
    <property type="match status" value="1"/>
</dbReference>
<proteinExistence type="predicted"/>
<dbReference type="InterPro" id="IPR029058">
    <property type="entry name" value="AB_hydrolase_fold"/>
</dbReference>
<evidence type="ECO:0000313" key="4">
    <source>
        <dbReference type="EMBL" id="CAB3744499.1"/>
    </source>
</evidence>
<dbReference type="AlphaFoldDB" id="A0A6J5CRT9"/>
<organism evidence="4 5">
    <name type="scientific">Paraburkholderia sediminicola</name>
    <dbReference type="NCBI Taxonomy" id="458836"/>
    <lineage>
        <taxon>Bacteria</taxon>
        <taxon>Pseudomonadati</taxon>
        <taxon>Pseudomonadota</taxon>
        <taxon>Betaproteobacteria</taxon>
        <taxon>Burkholderiales</taxon>
        <taxon>Burkholderiaceae</taxon>
        <taxon>Paraburkholderia</taxon>
    </lineage>
</organism>